<dbReference type="SUPFAM" id="SSF48726">
    <property type="entry name" value="Immunoglobulin"/>
    <property type="match status" value="1"/>
</dbReference>
<dbReference type="EMBL" id="PPWZ01000072">
    <property type="protein sequence ID" value="POH36230.1"/>
    <property type="molecule type" value="Genomic_DNA"/>
</dbReference>
<dbReference type="Gene3D" id="2.60.40.1080">
    <property type="match status" value="1"/>
</dbReference>
<dbReference type="InterPro" id="IPR013783">
    <property type="entry name" value="Ig-like_fold"/>
</dbReference>
<reference evidence="1" key="1">
    <citation type="submission" date="2018-01" db="EMBL/GenBank/DDBJ databases">
        <title>Genome sequnecing of Lactobacillus formosensis KACC 18721.</title>
        <authorList>
            <person name="Kim S.-J."/>
            <person name="Heo J."/>
        </authorList>
    </citation>
    <scope>NUCLEOTIDE SEQUENCE</scope>
    <source>
        <strain evidence="1">KACC 18721</strain>
    </source>
</reference>
<comment type="caution">
    <text evidence="1">The sequence shown here is derived from an EMBL/GenBank/DDBJ whole genome shotgun (WGS) entry which is preliminary data.</text>
</comment>
<sequence length="644" mass="71142">MKWRKKFLIGLLFSLGLIFSSLTINKKDLKDTSGEMITKIIPDNLIVEADVTPYRTPTSDPVILLFIWLTSGYNLQPENQYTYINNPKTLYTDSGRSVLDALLSLIATPHYIWYQSTDGQTWTQMTQTTKELTVTPTKVGTVYYQQMTRWYGLLPGLLDTTVYSKVAFITTFPSPIKATDLTVKADSKYLYNNQSSAMTTYVTGIPTPVDATGELKWKIDDTSLATVDTNTGLVTANTSGKSGTVRVTGTMTNSDGTSVSDYVDIRIGGGLDDQTVDEGKPATFEVQGKFDQPPTNVVWHKVDKSNKDTVVTNNNSNKLIYTIPNTSYSTDDGTKYYAVLTITSGDSTTTVTTNKANLTVKKNVVPNVTVDNTIFNNSHNDHNDSNTIINGVSKNDQVSYKINLNDSNVNSAMTKADLKLELPVSSNISEVKVNGQSYSDYNSVSASDKQTLTIKNLNFTGIKTFTLEVNLTIDDNSKSSFASKAIVTGYDASGNTISNYSAGNDLTMNFADNNISIKAQNWNYGSINSYQNKVLLNREKIVGNHLEVSDNRREKKALKLYLIQSEPFKSGENVLPSEMRYYQKNGNYNVLGDAGTLVSETIDGQSLDPIMWNDDEGPRLFIADGHYVAGNYSTNLEWSLVESI</sequence>
<dbReference type="InterPro" id="IPR036179">
    <property type="entry name" value="Ig-like_dom_sf"/>
</dbReference>
<organism evidence="1">
    <name type="scientific">Companilactobacillus formosensis</name>
    <dbReference type="NCBI Taxonomy" id="1617889"/>
    <lineage>
        <taxon>Bacteria</taxon>
        <taxon>Bacillati</taxon>
        <taxon>Bacillota</taxon>
        <taxon>Bacilli</taxon>
        <taxon>Lactobacillales</taxon>
        <taxon>Lactobacillaceae</taxon>
        <taxon>Companilactobacillus</taxon>
    </lineage>
</organism>
<protein>
    <submittedName>
        <fullName evidence="1">Uncharacterized protein</fullName>
    </submittedName>
</protein>
<dbReference type="AlphaFoldDB" id="A0A2P4R4T7"/>
<accession>A0A2P4R4T7</accession>
<proteinExistence type="predicted"/>
<gene>
    <name evidence="1" type="ORF">C2R26_09455</name>
</gene>
<dbReference type="Gene3D" id="2.60.40.10">
    <property type="entry name" value="Immunoglobulins"/>
    <property type="match status" value="1"/>
</dbReference>
<name>A0A2P4R4T7_9LACO</name>
<evidence type="ECO:0000313" key="1">
    <source>
        <dbReference type="EMBL" id="POH36230.1"/>
    </source>
</evidence>